<dbReference type="Pfam" id="PF02668">
    <property type="entry name" value="TauD"/>
    <property type="match status" value="1"/>
</dbReference>
<comment type="similarity">
    <text evidence="3">Belongs to the gamma-BBH/TMLD family.</text>
</comment>
<keyword evidence="5" id="KW-0124">Carnitine biosynthesis</keyword>
<dbReference type="Pfam" id="PF06155">
    <property type="entry name" value="GBBH-like_N"/>
    <property type="match status" value="1"/>
</dbReference>
<dbReference type="OrthoDB" id="406634at2759"/>
<dbReference type="InterPro" id="IPR042098">
    <property type="entry name" value="TauD-like_sf"/>
</dbReference>
<feature type="domain" description="Gamma-butyrobetaine hydroxylase-like N-terminal" evidence="11">
    <location>
        <begin position="78"/>
        <end position="130"/>
    </location>
</feature>
<dbReference type="PANTHER" id="PTHR10696">
    <property type="entry name" value="GAMMA-BUTYROBETAINE HYDROXYLASE-RELATED"/>
    <property type="match status" value="1"/>
</dbReference>
<dbReference type="PANTHER" id="PTHR10696:SF25">
    <property type="entry name" value="OXIDOREDUCTASE AIM17-RELATED"/>
    <property type="match status" value="1"/>
</dbReference>
<dbReference type="Gene3D" id="3.30.2020.30">
    <property type="match status" value="1"/>
</dbReference>
<protein>
    <submittedName>
        <fullName evidence="12">Gamma-butyrobetaine hydroxylase subfamily</fullName>
    </submittedName>
</protein>
<sequence>MSHLLRTVFRSRVTVPLTRPLSRRTYSIAAAQSAPTNPSASPKHTTSNDTIPQLETPVPDNIKLQSKRLSIGSQGNWYLYTLLRDSCKCPTCVDQHSKQRNFRTTDIPADIRPRSLKWVDGKLEVQWANDIKGYDSAHTSTYDPAGLRNPTAIARRGDGGLSRKRVTWNREAMRQVQHWISYDDYINDEAKFATAMHQLALTGLIFVKGIPDSREMVEKIATRMGPLRNTFYGPTWDVRSVPQAKNVAYTNVFLGFHMDLMYMNEPPGFQLLHCLQNSCDGGESLFVDGFYIARRLALTNPTAYRRLTQLRLNYEYNHQDHKYNNQWPVFEVDPAVPDRLLHINYSPPFQGPLHHSHQDAARLEPQLKALREFSDLLEDDRNTFELKLNPGECVIFENRRVLHARRQFNTASGSRWLAGAYVDEDAVVSRFNVSRSKQKDGWYSVPPGVAEFTNARLAAKATRGGKKDA</sequence>
<gene>
    <name evidence="12" type="ORF">ATEIFO6365_0009046900</name>
</gene>
<organism evidence="12 13">
    <name type="scientific">Aspergillus terreus</name>
    <dbReference type="NCBI Taxonomy" id="33178"/>
    <lineage>
        <taxon>Eukaryota</taxon>
        <taxon>Fungi</taxon>
        <taxon>Dikarya</taxon>
        <taxon>Ascomycota</taxon>
        <taxon>Pezizomycotina</taxon>
        <taxon>Eurotiomycetes</taxon>
        <taxon>Eurotiomycetidae</taxon>
        <taxon>Eurotiales</taxon>
        <taxon>Aspergillaceae</taxon>
        <taxon>Aspergillus</taxon>
        <taxon>Aspergillus subgen. Circumdati</taxon>
    </lineage>
</organism>
<feature type="region of interest" description="Disordered" evidence="9">
    <location>
        <begin position="30"/>
        <end position="57"/>
    </location>
</feature>
<dbReference type="FunFam" id="3.60.130.10:FF:000001">
    <property type="entry name" value="Trimethyllysine dioxygenase, mitochondrial"/>
    <property type="match status" value="1"/>
</dbReference>
<dbReference type="Gene3D" id="3.60.130.10">
    <property type="entry name" value="Clavaminate synthase-like"/>
    <property type="match status" value="1"/>
</dbReference>
<name>A0A5M3ZC28_ASPTE</name>
<dbReference type="GO" id="GO:0016706">
    <property type="term" value="F:2-oxoglutarate-dependent dioxygenase activity"/>
    <property type="evidence" value="ECO:0007669"/>
    <property type="project" value="UniProtKB-ARBA"/>
</dbReference>
<evidence type="ECO:0000259" key="10">
    <source>
        <dbReference type="Pfam" id="PF02668"/>
    </source>
</evidence>
<dbReference type="GO" id="GO:0046872">
    <property type="term" value="F:metal ion binding"/>
    <property type="evidence" value="ECO:0007669"/>
    <property type="project" value="UniProtKB-KW"/>
</dbReference>
<dbReference type="Proteomes" id="UP000452235">
    <property type="component" value="Unassembled WGS sequence"/>
</dbReference>
<keyword evidence="6" id="KW-0223">Dioxygenase</keyword>
<dbReference type="GO" id="GO:0045329">
    <property type="term" value="P:carnitine biosynthetic process"/>
    <property type="evidence" value="ECO:0007669"/>
    <property type="project" value="UniProtKB-KW"/>
</dbReference>
<feature type="compositionally biased region" description="Polar residues" evidence="9">
    <location>
        <begin position="33"/>
        <end position="53"/>
    </location>
</feature>
<dbReference type="InterPro" id="IPR010376">
    <property type="entry name" value="GBBH-like_N"/>
</dbReference>
<evidence type="ECO:0000313" key="13">
    <source>
        <dbReference type="Proteomes" id="UP000452235"/>
    </source>
</evidence>
<evidence type="ECO:0000256" key="4">
    <source>
        <dbReference type="ARBA" id="ARBA00022723"/>
    </source>
</evidence>
<comment type="cofactor">
    <cofactor evidence="1">
        <name>Fe(2+)</name>
        <dbReference type="ChEBI" id="CHEBI:29033"/>
    </cofactor>
</comment>
<keyword evidence="4" id="KW-0479">Metal-binding</keyword>
<dbReference type="AlphaFoldDB" id="A0A5M3ZC28"/>
<evidence type="ECO:0000313" key="12">
    <source>
        <dbReference type="EMBL" id="GFF19106.1"/>
    </source>
</evidence>
<dbReference type="InterPro" id="IPR003819">
    <property type="entry name" value="TauD/TfdA-like"/>
</dbReference>
<dbReference type="CDD" id="cd00250">
    <property type="entry name" value="CAS_like"/>
    <property type="match status" value="1"/>
</dbReference>
<evidence type="ECO:0000256" key="9">
    <source>
        <dbReference type="SAM" id="MobiDB-lite"/>
    </source>
</evidence>
<dbReference type="SUPFAM" id="SSF51197">
    <property type="entry name" value="Clavaminate synthase-like"/>
    <property type="match status" value="1"/>
</dbReference>
<proteinExistence type="inferred from homology"/>
<evidence type="ECO:0000256" key="5">
    <source>
        <dbReference type="ARBA" id="ARBA00022873"/>
    </source>
</evidence>
<dbReference type="VEuPathDB" id="FungiDB:ATEG_07844"/>
<evidence type="ECO:0000256" key="7">
    <source>
        <dbReference type="ARBA" id="ARBA00023002"/>
    </source>
</evidence>
<reference evidence="12 13" key="1">
    <citation type="submission" date="2020-01" db="EMBL/GenBank/DDBJ databases">
        <title>Aspergillus terreus IFO 6365 whole genome shotgun sequence.</title>
        <authorList>
            <person name="Kanamasa S."/>
            <person name="Takahashi H."/>
        </authorList>
    </citation>
    <scope>NUCLEOTIDE SEQUENCE [LARGE SCALE GENOMIC DNA]</scope>
    <source>
        <strain evidence="12 13">IFO 6365</strain>
    </source>
</reference>
<evidence type="ECO:0000256" key="2">
    <source>
        <dbReference type="ARBA" id="ARBA00001961"/>
    </source>
</evidence>
<evidence type="ECO:0000256" key="6">
    <source>
        <dbReference type="ARBA" id="ARBA00022964"/>
    </source>
</evidence>
<keyword evidence="13" id="KW-1185">Reference proteome</keyword>
<evidence type="ECO:0000256" key="3">
    <source>
        <dbReference type="ARBA" id="ARBA00008654"/>
    </source>
</evidence>
<evidence type="ECO:0000256" key="8">
    <source>
        <dbReference type="ARBA" id="ARBA00023004"/>
    </source>
</evidence>
<keyword evidence="7" id="KW-0560">Oxidoreductase</keyword>
<dbReference type="InterPro" id="IPR050411">
    <property type="entry name" value="AlphaKG_dependent_hydroxylases"/>
</dbReference>
<dbReference type="GO" id="GO:0005739">
    <property type="term" value="C:mitochondrion"/>
    <property type="evidence" value="ECO:0007669"/>
    <property type="project" value="TreeGrafter"/>
</dbReference>
<comment type="cofactor">
    <cofactor evidence="2">
        <name>L-ascorbate</name>
        <dbReference type="ChEBI" id="CHEBI:38290"/>
    </cofactor>
</comment>
<keyword evidence="8" id="KW-0408">Iron</keyword>
<comment type="caution">
    <text evidence="12">The sequence shown here is derived from an EMBL/GenBank/DDBJ whole genome shotgun (WGS) entry which is preliminary data.</text>
</comment>
<accession>A0A5M3ZC28</accession>
<evidence type="ECO:0000259" key="11">
    <source>
        <dbReference type="Pfam" id="PF06155"/>
    </source>
</evidence>
<dbReference type="InterPro" id="IPR038492">
    <property type="entry name" value="GBBH-like_N_sf"/>
</dbReference>
<evidence type="ECO:0000256" key="1">
    <source>
        <dbReference type="ARBA" id="ARBA00001954"/>
    </source>
</evidence>
<dbReference type="EMBL" id="BLJY01000009">
    <property type="protein sequence ID" value="GFF19106.1"/>
    <property type="molecule type" value="Genomic_DNA"/>
</dbReference>
<feature type="domain" description="TauD/TfdA-like" evidence="10">
    <location>
        <begin position="180"/>
        <end position="421"/>
    </location>
</feature>